<dbReference type="InterPro" id="IPR013783">
    <property type="entry name" value="Ig-like_fold"/>
</dbReference>
<evidence type="ECO:0000259" key="5">
    <source>
        <dbReference type="Pfam" id="PF03067"/>
    </source>
</evidence>
<dbReference type="EMBL" id="CP014864">
    <property type="protein sequence ID" value="AMX02527.1"/>
    <property type="molecule type" value="Genomic_DNA"/>
</dbReference>
<evidence type="ECO:0000259" key="6">
    <source>
        <dbReference type="Pfam" id="PF18416"/>
    </source>
</evidence>
<dbReference type="InterPro" id="IPR041029">
    <property type="entry name" value="GbpA_2"/>
</dbReference>
<feature type="domain" description="N-acetylglucosamine binding protein A" evidence="6">
    <location>
        <begin position="212"/>
        <end position="302"/>
    </location>
</feature>
<keyword evidence="1" id="KW-0964">Secreted</keyword>
<accession>A0A143HLZ0</accession>
<dbReference type="InterPro" id="IPR004302">
    <property type="entry name" value="Cellulose/chitin-bd_N"/>
</dbReference>
<dbReference type="Pfam" id="PF03067">
    <property type="entry name" value="LPMO_10"/>
    <property type="match status" value="1"/>
</dbReference>
<dbReference type="Proteomes" id="UP000076077">
    <property type="component" value="Chromosome"/>
</dbReference>
<sequence>MMRNPLPLLCTATLMLSASQALAHGTMVVPESRVYNCFLNNPENPSDPACAAAKDFAGTQAFYDWNGINQAAANGNHRAVVPDGQLCAGGNAKFAGLDLARADWQATPIAPKSDGTFEFEFWATAPHATQEWVFYVTRQGYTPDTPLKWSDLFEFCRLGEVPLSANNRYKLNCPLPPVSGKHVIYTTWQRSDSGEAFYTCTDVILGNSASPWADEGDFSAQTDLAEGSSVTLRLFNSSGNDMESVRYTVTAGATSAADWAYGFARMVNNHSQYARIGVLDPNTGEVTPVRSADGNRVYTLADLNLSHEIDIQVPRGNNPPVAALSAESNALSGAGNITLSAAASSDPDGDPLSFSWTVIAGSSASLSDESGDSVTLHLSEPIQHQTITVRVTVSDGQLTDSTTVDIDHSPGGTGGYDYVYPEAIGSYVPGETIVLGSDGKRYQCRPWPYGDWCNVNSAYHYAPGTGANWQDAWTQL</sequence>
<keyword evidence="2" id="KW-0147">Chitin-binding</keyword>
<evidence type="ECO:0000313" key="7">
    <source>
        <dbReference type="EMBL" id="AMX02527.1"/>
    </source>
</evidence>
<evidence type="ECO:0000313" key="8">
    <source>
        <dbReference type="Proteomes" id="UP000076077"/>
    </source>
</evidence>
<dbReference type="SUPFAM" id="SSF81296">
    <property type="entry name" value="E set domains"/>
    <property type="match status" value="1"/>
</dbReference>
<evidence type="ECO:0000256" key="1">
    <source>
        <dbReference type="ARBA" id="ARBA00022525"/>
    </source>
</evidence>
<dbReference type="GO" id="GO:0008061">
    <property type="term" value="F:chitin binding"/>
    <property type="evidence" value="ECO:0007669"/>
    <property type="project" value="UniProtKB-KW"/>
</dbReference>
<dbReference type="AlphaFoldDB" id="A0A143HLZ0"/>
<dbReference type="KEGG" id="mthd:A3224_07945"/>
<evidence type="ECO:0008006" key="9">
    <source>
        <dbReference type="Google" id="ProtNLM"/>
    </source>
</evidence>
<dbReference type="Pfam" id="PF18416">
    <property type="entry name" value="GbpA_2"/>
    <property type="match status" value="1"/>
</dbReference>
<dbReference type="PANTHER" id="PTHR34823">
    <property type="entry name" value="GLCNAC-BINDING PROTEIN A"/>
    <property type="match status" value="1"/>
</dbReference>
<dbReference type="RefSeq" id="WP_067153233.1">
    <property type="nucleotide sequence ID" value="NZ_CP014864.1"/>
</dbReference>
<proteinExistence type="predicted"/>
<keyword evidence="3 4" id="KW-0732">Signal</keyword>
<evidence type="ECO:0000256" key="2">
    <source>
        <dbReference type="ARBA" id="ARBA00022669"/>
    </source>
</evidence>
<dbReference type="STRING" id="252514.A3224_07945"/>
<dbReference type="Gene3D" id="2.60.40.10">
    <property type="entry name" value="Immunoglobulins"/>
    <property type="match status" value="1"/>
</dbReference>
<gene>
    <name evidence="7" type="ORF">A3224_07945</name>
</gene>
<dbReference type="GeneID" id="76607977"/>
<dbReference type="Gene3D" id="3.30.70.2150">
    <property type="match status" value="1"/>
</dbReference>
<feature type="domain" description="Chitin-binding type-4" evidence="5">
    <location>
        <begin position="24"/>
        <end position="203"/>
    </location>
</feature>
<dbReference type="OrthoDB" id="3675244at2"/>
<protein>
    <recommendedName>
        <fullName evidence="9">Chitin-binding protein</fullName>
    </recommendedName>
</protein>
<evidence type="ECO:0000256" key="3">
    <source>
        <dbReference type="ARBA" id="ARBA00022729"/>
    </source>
</evidence>
<dbReference type="InterPro" id="IPR014756">
    <property type="entry name" value="Ig_E-set"/>
</dbReference>
<dbReference type="Pfam" id="PF22352">
    <property type="entry name" value="K319L-like_PKD"/>
    <property type="match status" value="1"/>
</dbReference>
<keyword evidence="8" id="KW-1185">Reference proteome</keyword>
<feature type="chain" id="PRO_5007509651" description="Chitin-binding protein" evidence="4">
    <location>
        <begin position="24"/>
        <end position="476"/>
    </location>
</feature>
<dbReference type="CDD" id="cd21177">
    <property type="entry name" value="LPMO_AA10"/>
    <property type="match status" value="1"/>
</dbReference>
<organism evidence="7 8">
    <name type="scientific">Microbulbifer thermotolerans</name>
    <dbReference type="NCBI Taxonomy" id="252514"/>
    <lineage>
        <taxon>Bacteria</taxon>
        <taxon>Pseudomonadati</taxon>
        <taxon>Pseudomonadota</taxon>
        <taxon>Gammaproteobacteria</taxon>
        <taxon>Cellvibrionales</taxon>
        <taxon>Microbulbiferaceae</taxon>
        <taxon>Microbulbifer</taxon>
    </lineage>
</organism>
<dbReference type="InterPro" id="IPR051024">
    <property type="entry name" value="GlcNAc_Chitin_IntDeg"/>
</dbReference>
<dbReference type="Gene3D" id="2.70.50.50">
    <property type="entry name" value="chitin-binding protein cbp21"/>
    <property type="match status" value="1"/>
</dbReference>
<feature type="signal peptide" evidence="4">
    <location>
        <begin position="1"/>
        <end position="23"/>
    </location>
</feature>
<reference evidence="8" key="1">
    <citation type="submission" date="2016-03" db="EMBL/GenBank/DDBJ databases">
        <authorList>
            <person name="Lee Y.-S."/>
            <person name="Choi Y.-L."/>
        </authorList>
    </citation>
    <scope>NUCLEOTIDE SEQUENCE [LARGE SCALE GENOMIC DNA]</scope>
    <source>
        <strain evidence="8">DAU221</strain>
    </source>
</reference>
<dbReference type="PANTHER" id="PTHR34823:SF1">
    <property type="entry name" value="CHITIN-BINDING TYPE-4 DOMAIN-CONTAINING PROTEIN"/>
    <property type="match status" value="1"/>
</dbReference>
<evidence type="ECO:0000256" key="4">
    <source>
        <dbReference type="SAM" id="SignalP"/>
    </source>
</evidence>
<name>A0A143HLZ0_MICTH</name>